<feature type="transmembrane region" description="Helical" evidence="1">
    <location>
        <begin position="24"/>
        <end position="42"/>
    </location>
</feature>
<name>A0A192D0P8_9SPHN</name>
<dbReference type="STRING" id="1112.A9D12_03065"/>
<dbReference type="Pfam" id="PF07811">
    <property type="entry name" value="TadE"/>
    <property type="match status" value="1"/>
</dbReference>
<gene>
    <name evidence="3" type="ORF">A9D12_03065</name>
</gene>
<keyword evidence="1" id="KW-0472">Membrane</keyword>
<protein>
    <recommendedName>
        <fullName evidence="2">TadE-like domain-containing protein</fullName>
    </recommendedName>
</protein>
<sequence>MKRAIGRNLAAAARNTSGATAAEFALVFSVMVTMVFGSIELGRFMWIRSSLQTAVEKAARCSALNSAQCTTFAATKTFAADAAMGAPVTASVFDVTDADCGRVVTASYVFTPITPLVPLDATMTARSCRALKP</sequence>
<evidence type="ECO:0000313" key="4">
    <source>
        <dbReference type="Proteomes" id="UP000078263"/>
    </source>
</evidence>
<dbReference type="Proteomes" id="UP000078263">
    <property type="component" value="Chromosome"/>
</dbReference>
<evidence type="ECO:0000256" key="1">
    <source>
        <dbReference type="SAM" id="Phobius"/>
    </source>
</evidence>
<evidence type="ECO:0000313" key="3">
    <source>
        <dbReference type="EMBL" id="ANK12083.1"/>
    </source>
</evidence>
<feature type="domain" description="TadE-like" evidence="2">
    <location>
        <begin position="18"/>
        <end position="60"/>
    </location>
</feature>
<dbReference type="EMBL" id="CP016033">
    <property type="protein sequence ID" value="ANK12083.1"/>
    <property type="molecule type" value="Genomic_DNA"/>
</dbReference>
<dbReference type="KEGG" id="pns:A9D12_03065"/>
<keyword evidence="4" id="KW-1185">Reference proteome</keyword>
<dbReference type="RefSeq" id="WP_068349684.1">
    <property type="nucleotide sequence ID" value="NZ_CP016033.1"/>
</dbReference>
<dbReference type="AlphaFoldDB" id="A0A192D0P8"/>
<keyword evidence="1" id="KW-1133">Transmembrane helix</keyword>
<keyword evidence="1" id="KW-0812">Transmembrane</keyword>
<reference evidence="3 4" key="1">
    <citation type="submission" date="2016-05" db="EMBL/GenBank/DDBJ databases">
        <title>Compelete Genome Sequence of Bacteriochlorophyll-Synthesizing Bacterium Porphyrobacter neustonensis DSM 9434.</title>
        <authorList>
            <person name="Shi X.-L."/>
            <person name="Wu Y.-H."/>
            <person name="Cheng H."/>
            <person name="Xu L."/>
            <person name="Zhang X.-Q."/>
            <person name="Wang C.-S."/>
            <person name="Xu X.-W."/>
        </authorList>
    </citation>
    <scope>NUCLEOTIDE SEQUENCE [LARGE SCALE GENOMIC DNA]</scope>
    <source>
        <strain evidence="3 4">DSM 9434</strain>
    </source>
</reference>
<accession>A0A192D0P8</accession>
<organism evidence="3 4">
    <name type="scientific">Erythrobacter neustonensis</name>
    <dbReference type="NCBI Taxonomy" id="1112"/>
    <lineage>
        <taxon>Bacteria</taxon>
        <taxon>Pseudomonadati</taxon>
        <taxon>Pseudomonadota</taxon>
        <taxon>Alphaproteobacteria</taxon>
        <taxon>Sphingomonadales</taxon>
        <taxon>Erythrobacteraceae</taxon>
        <taxon>Erythrobacter/Porphyrobacter group</taxon>
        <taxon>Erythrobacter</taxon>
    </lineage>
</organism>
<dbReference type="InterPro" id="IPR012495">
    <property type="entry name" value="TadE-like_dom"/>
</dbReference>
<evidence type="ECO:0000259" key="2">
    <source>
        <dbReference type="Pfam" id="PF07811"/>
    </source>
</evidence>
<proteinExistence type="predicted"/>